<reference evidence="2 3" key="2">
    <citation type="submission" date="2010-03" db="EMBL/GenBank/DDBJ databases">
        <authorList>
            <person name="Pajon A."/>
        </authorList>
    </citation>
    <scope>NUCLEOTIDE SEQUENCE [LARGE SCALE GENOMIC DNA]</scope>
    <source>
        <strain evidence="2 3">A2-162</strain>
    </source>
</reference>
<dbReference type="KEGG" id="rob:CK5_23250"/>
<reference evidence="2 3" key="1">
    <citation type="submission" date="2010-03" db="EMBL/GenBank/DDBJ databases">
        <title>The genome sequence of Ruminococcus obeum A2-162.</title>
        <authorList>
            <consortium name="metaHIT consortium -- http://www.metahit.eu/"/>
            <person name="Pajon A."/>
            <person name="Turner K."/>
            <person name="Parkhill J."/>
            <person name="Duncan S."/>
            <person name="Flint H."/>
        </authorList>
    </citation>
    <scope>NUCLEOTIDE SEQUENCE [LARGE SCALE GENOMIC DNA]</scope>
    <source>
        <strain evidence="2 3">A2-162</strain>
    </source>
</reference>
<dbReference type="PANTHER" id="PTHR40061:SF1">
    <property type="entry name" value="SPORULATION PROTEIN YLMC-RELATED"/>
    <property type="match status" value="1"/>
</dbReference>
<feature type="domain" description="PRC-barrel" evidence="1">
    <location>
        <begin position="16"/>
        <end position="94"/>
    </location>
</feature>
<organism evidence="2 3">
    <name type="scientific">Blautia obeum A2-162</name>
    <dbReference type="NCBI Taxonomy" id="657314"/>
    <lineage>
        <taxon>Bacteria</taxon>
        <taxon>Bacillati</taxon>
        <taxon>Bacillota</taxon>
        <taxon>Clostridia</taxon>
        <taxon>Lachnospirales</taxon>
        <taxon>Lachnospiraceae</taxon>
        <taxon>Blautia</taxon>
    </lineage>
</organism>
<sequence length="103" mass="11913">MYICKNYSYINKNGIFMRLCELRQKEIINTCTCKSLGCPIDLEFDCATGRINSLIVPGPGKFCSFLGRENEYIIPWNCICQIGDDIILVEIKEEKCFHKEHLL</sequence>
<dbReference type="Pfam" id="PF05239">
    <property type="entry name" value="PRC"/>
    <property type="match status" value="1"/>
</dbReference>
<evidence type="ECO:0000313" key="3">
    <source>
        <dbReference type="Proteomes" id="UP000008955"/>
    </source>
</evidence>
<keyword evidence="3" id="KW-1185">Reference proteome</keyword>
<name>D4LSA0_9FIRM</name>
<dbReference type="AlphaFoldDB" id="D4LSA0"/>
<evidence type="ECO:0000313" key="2">
    <source>
        <dbReference type="EMBL" id="CBL23658.1"/>
    </source>
</evidence>
<gene>
    <name evidence="2" type="ORF">CK5_23250</name>
</gene>
<accession>D4LSA0</accession>
<dbReference type="Proteomes" id="UP000008955">
    <property type="component" value="Chromosome"/>
</dbReference>
<evidence type="ECO:0000259" key="1">
    <source>
        <dbReference type="Pfam" id="PF05239"/>
    </source>
</evidence>
<dbReference type="HOGENOM" id="CLU_161336_0_1_9"/>
<dbReference type="PATRIC" id="fig|657314.3.peg.2179"/>
<dbReference type="SUPFAM" id="SSF50346">
    <property type="entry name" value="PRC-barrel domain"/>
    <property type="match status" value="1"/>
</dbReference>
<protein>
    <submittedName>
        <fullName evidence="2">Sporulation protein, YlmC/YmxH family</fullName>
    </submittedName>
</protein>
<dbReference type="Gene3D" id="2.30.30.240">
    <property type="entry name" value="PRC-barrel domain"/>
    <property type="match status" value="1"/>
</dbReference>
<dbReference type="NCBIfam" id="TIGR02888">
    <property type="entry name" value="spore_YlmC_YmxH"/>
    <property type="match status" value="1"/>
</dbReference>
<dbReference type="InterPro" id="IPR014238">
    <property type="entry name" value="Spore_YlmC/YmxH"/>
</dbReference>
<dbReference type="InterPro" id="IPR011033">
    <property type="entry name" value="PRC_barrel-like_sf"/>
</dbReference>
<dbReference type="PANTHER" id="PTHR40061">
    <property type="entry name" value="SPORULATION PROTEIN YLMC-RELATED"/>
    <property type="match status" value="1"/>
</dbReference>
<proteinExistence type="predicted"/>
<dbReference type="EMBL" id="FP929054">
    <property type="protein sequence ID" value="CBL23658.1"/>
    <property type="molecule type" value="Genomic_DNA"/>
</dbReference>
<dbReference type="InterPro" id="IPR027275">
    <property type="entry name" value="PRC-brl_dom"/>
</dbReference>